<dbReference type="GO" id="GO:0008757">
    <property type="term" value="F:S-adenosylmethionine-dependent methyltransferase activity"/>
    <property type="evidence" value="ECO:0007669"/>
    <property type="project" value="InterPro"/>
</dbReference>
<dbReference type="Proteomes" id="UP000236723">
    <property type="component" value="Unassembled WGS sequence"/>
</dbReference>
<evidence type="ECO:0000313" key="4">
    <source>
        <dbReference type="Proteomes" id="UP000236723"/>
    </source>
</evidence>
<reference evidence="4" key="1">
    <citation type="submission" date="2016-10" db="EMBL/GenBank/DDBJ databases">
        <authorList>
            <person name="Varghese N."/>
            <person name="Submissions S."/>
        </authorList>
    </citation>
    <scope>NUCLEOTIDE SEQUENCE [LARGE SCALE GENOMIC DNA]</scope>
    <source>
        <strain evidence="4">DSM 43163</strain>
    </source>
</reference>
<dbReference type="EMBL" id="FNVO01000033">
    <property type="protein sequence ID" value="SEG92309.1"/>
    <property type="molecule type" value="Genomic_DNA"/>
</dbReference>
<evidence type="ECO:0000313" key="3">
    <source>
        <dbReference type="EMBL" id="SEG92309.1"/>
    </source>
</evidence>
<dbReference type="PANTHER" id="PTHR43591">
    <property type="entry name" value="METHYLTRANSFERASE"/>
    <property type="match status" value="1"/>
</dbReference>
<dbReference type="AlphaFoldDB" id="A0A1H6E517"/>
<feature type="domain" description="Methyltransferase type 11" evidence="2">
    <location>
        <begin position="92"/>
        <end position="151"/>
    </location>
</feature>
<protein>
    <submittedName>
        <fullName evidence="3">Methyltransferase domain-containing protein</fullName>
    </submittedName>
</protein>
<organism evidence="3 4">
    <name type="scientific">Thermomonospora echinospora</name>
    <dbReference type="NCBI Taxonomy" id="1992"/>
    <lineage>
        <taxon>Bacteria</taxon>
        <taxon>Bacillati</taxon>
        <taxon>Actinomycetota</taxon>
        <taxon>Actinomycetes</taxon>
        <taxon>Streptosporangiales</taxon>
        <taxon>Thermomonosporaceae</taxon>
        <taxon>Thermomonospora</taxon>
    </lineage>
</organism>
<keyword evidence="3" id="KW-0489">Methyltransferase</keyword>
<dbReference type="RefSeq" id="WP_103944403.1">
    <property type="nucleotide sequence ID" value="NZ_FNVO01000033.1"/>
</dbReference>
<sequence length="264" mass="28593">MPSTTARARQHRSAVSPHVDRLVDFTEPSPADECLDLSHGRGPLPAALEPLVRRVTAVDTTQVTAGTTGPLPVPRGSGSGGRTPTVLFDRSRTHGGGPGSSAVRADACALPYRDGTFTLVTSRFSLRRLGDPAQVLREMVRVCRPGGRVVIAEAVRPAYDAPERDRLERLRDPGHPGLATVDGLTRLLAEAGAHVRRLERINVERPLEPWLADAPDPHGADDIRHALVNEVDGGPRTGARPRVIGGEMWFTQTWAYLAAEPYRR</sequence>
<dbReference type="Pfam" id="PF08241">
    <property type="entry name" value="Methyltransf_11"/>
    <property type="match status" value="1"/>
</dbReference>
<dbReference type="InterPro" id="IPR013216">
    <property type="entry name" value="Methyltransf_11"/>
</dbReference>
<dbReference type="PANTHER" id="PTHR43591:SF24">
    <property type="entry name" value="2-METHOXY-6-POLYPRENYL-1,4-BENZOQUINOL METHYLASE, MITOCHONDRIAL"/>
    <property type="match status" value="1"/>
</dbReference>
<keyword evidence="4" id="KW-1185">Reference proteome</keyword>
<dbReference type="Gene3D" id="3.40.50.150">
    <property type="entry name" value="Vaccinia Virus protein VP39"/>
    <property type="match status" value="1"/>
</dbReference>
<keyword evidence="3" id="KW-0808">Transferase</keyword>
<proteinExistence type="predicted"/>
<dbReference type="GO" id="GO:0032259">
    <property type="term" value="P:methylation"/>
    <property type="evidence" value="ECO:0007669"/>
    <property type="project" value="UniProtKB-KW"/>
</dbReference>
<dbReference type="SUPFAM" id="SSF53335">
    <property type="entry name" value="S-adenosyl-L-methionine-dependent methyltransferases"/>
    <property type="match status" value="1"/>
</dbReference>
<dbReference type="InterPro" id="IPR029063">
    <property type="entry name" value="SAM-dependent_MTases_sf"/>
</dbReference>
<dbReference type="OrthoDB" id="43862at2"/>
<gene>
    <name evidence="3" type="ORF">SAMN04489712_13312</name>
</gene>
<name>A0A1H6E517_9ACTN</name>
<feature type="region of interest" description="Disordered" evidence="1">
    <location>
        <begin position="62"/>
        <end position="86"/>
    </location>
</feature>
<feature type="region of interest" description="Disordered" evidence="1">
    <location>
        <begin position="1"/>
        <end position="21"/>
    </location>
</feature>
<evidence type="ECO:0000256" key="1">
    <source>
        <dbReference type="SAM" id="MobiDB-lite"/>
    </source>
</evidence>
<accession>A0A1H6E517</accession>
<evidence type="ECO:0000259" key="2">
    <source>
        <dbReference type="Pfam" id="PF08241"/>
    </source>
</evidence>